<evidence type="ECO:0000313" key="6">
    <source>
        <dbReference type="Proteomes" id="UP000663852"/>
    </source>
</evidence>
<dbReference type="OrthoDB" id="5317514at2759"/>
<comment type="caution">
    <text evidence="5">The sequence shown here is derived from an EMBL/GenBank/DDBJ whole genome shotgun (WGS) entry which is preliminary data.</text>
</comment>
<keyword evidence="2" id="KW-0677">Repeat</keyword>
<feature type="transmembrane region" description="Helical" evidence="4">
    <location>
        <begin position="56"/>
        <end position="82"/>
    </location>
</feature>
<dbReference type="SMART" id="SM00191">
    <property type="entry name" value="Int_alpha"/>
    <property type="match status" value="7"/>
</dbReference>
<dbReference type="SUPFAM" id="SSF69318">
    <property type="entry name" value="Integrin alpha N-terminal domain"/>
    <property type="match status" value="5"/>
</dbReference>
<dbReference type="EMBL" id="CAJNOJ010000707">
    <property type="protein sequence ID" value="CAF1512848.1"/>
    <property type="molecule type" value="Genomic_DNA"/>
</dbReference>
<name>A0A815TXF6_ADIRI</name>
<keyword evidence="3" id="KW-0325">Glycoprotein</keyword>
<sequence length="1518" mass="163133">MDFELITVEQSLDHQHRSDDSSTLSEHFETIPTLDNDKFILEKKQQKRLYPWIESITARMVAFAIFANISLIVGVLVVYFTVPRPDHTCQLKFQSTIKSSRIQSSQPRTLAVGDFDNNQQIDLVVANSGTNTIVVFILDINATIISQQTYSTGVRSRPCSLAVADFNQDGYIDIAVANNGTNNIGLFFNNRNGSFLTQQTLSTGSYRPSFVAVADFNHDNRSDIAVVYYGTDNIGIHLGNENGAFQNVKIYSTGYDSFPYSLAVGDLNNDNHLDIVVANYGTNNIGIFFGNADGSFTSQQIHSISSNSRPTSVVLGDLNQDQQLDIIISLYGSSSIGILFNQGNATFRKQTIYLADVQSRPRYITVGYVNPDNYLDVVVVDSENDRIHVLPGFGNTSFDVITTYDSISGSHPSVVVIADIDKDNQSDLLVTNYDTNSINILSGYSSQPSVRQMTYFVGYSSRPSSVVVFDFNGDGKLDAAVNNFGRSTILVFNGIDNGKFITGQTYPLDSGSSPKHINLGDVNNDGQMDMIVTNLAARSVSILFGAENGTFTAATSYSTGTGTQPWLTALGDFNNDNRLDIVSPNWISDDMSIFLNDGNGNFSNMIRYPIGNELEPLSLTVGNLNNDSYSDIVVSASQSGSVGVFLGYGNGTFLAMTTYSGDCIGYAIVTVLADVNRDNYQDIIRTCSDDGNILICLGIGDGTFQPCFAIAGGSDRSPLYVVVADLNDDQHPDMAVTCSLSSELLVFYGDGTGNFTLSRIYSTGVGTNSYALAIADLNNDNRLEYLVTYWGTGYLAVLTEYYAAQFSRELTYSTGSAPHPHSLATGDFNNDNQTDVVVANSDTDDISILFGLNNGLFTTPITYSIGTDSSPQYVLTGDIDRDNNVDIVTANSKENTLSVIMNYGNESFASQRKYSTGSDSSPSSVMIGDVNNDGRNDLVITNQQSDRIGMFIGFDYASFQNQITYSVANTKQSTGVIVSDFNSDKHVDIAVVYQQTNQLAIFLGHGDGSFTFFTLYSTGSGSSPYILVVADFNKDNRIDIAVTYFGGDAVGIFMGDGSGSFSNQITVPTGTNSKPMGLATGDLNNDNLTDIVSANRGTSTISILVGDGTGSFALHATYSTGISSEPCGAAIGDLNNDGRMDIAVCNYMTSTVSIFLGFGNGSFQMGMLYFTGYQSWPISIVTGDFNNDNRLDVSVTNYNGNNVGILLGKGDGILSNVSVYSMGGGAAPGSQSVGDFNNDRILDIAVVNYGTSTIVILHGLGDGTFLLGTPYSTGTGAYPYSIAADNFNQDDQLDFVVVNFNTNNIGVFLGNGHEPFAGMTTYSIADGSQPNSIAMADFNHDGWSDIVVANYGANNIGILFGLGNAMFSSMVTYSTGINSSPYSLAIGDFNHDNQSDIVVTNSQTDNIAIFYGSTNGSFTFAAFYSTGARSQPYTVTVGDLNNDSNLDVIIANSGTSNILVLYGYGNGTFGNEASHPLGYESIPYSVAVADLNQDKQLDMVIACYGTDNIDTLVKMCTN</sequence>
<proteinExistence type="predicted"/>
<evidence type="ECO:0000313" key="5">
    <source>
        <dbReference type="EMBL" id="CAF1512848.1"/>
    </source>
</evidence>
<protein>
    <submittedName>
        <fullName evidence="5">Uncharacterized protein</fullName>
    </submittedName>
</protein>
<dbReference type="Pfam" id="PF13517">
    <property type="entry name" value="FG-GAP_3"/>
    <property type="match status" value="11"/>
</dbReference>
<dbReference type="InterPro" id="IPR013519">
    <property type="entry name" value="Int_alpha_beta-p"/>
</dbReference>
<evidence type="ECO:0000256" key="1">
    <source>
        <dbReference type="ARBA" id="ARBA00022729"/>
    </source>
</evidence>
<keyword evidence="4" id="KW-0812">Transmembrane</keyword>
<evidence type="ECO:0000256" key="4">
    <source>
        <dbReference type="SAM" id="Phobius"/>
    </source>
</evidence>
<reference evidence="5" key="1">
    <citation type="submission" date="2021-02" db="EMBL/GenBank/DDBJ databases">
        <authorList>
            <person name="Nowell W R."/>
        </authorList>
    </citation>
    <scope>NUCLEOTIDE SEQUENCE</scope>
</reference>
<dbReference type="PANTHER" id="PTHR46580:SF4">
    <property type="entry name" value="ATP_GTP-BINDING PROTEIN"/>
    <property type="match status" value="1"/>
</dbReference>
<dbReference type="PANTHER" id="PTHR46580">
    <property type="entry name" value="SENSOR KINASE-RELATED"/>
    <property type="match status" value="1"/>
</dbReference>
<evidence type="ECO:0000256" key="2">
    <source>
        <dbReference type="ARBA" id="ARBA00022737"/>
    </source>
</evidence>
<dbReference type="Gene3D" id="2.130.10.130">
    <property type="entry name" value="Integrin alpha, N-terminal"/>
    <property type="match status" value="7"/>
</dbReference>
<gene>
    <name evidence="5" type="ORF">EDS130_LOCUS43360</name>
</gene>
<keyword evidence="1" id="KW-0732">Signal</keyword>
<dbReference type="Proteomes" id="UP000663852">
    <property type="component" value="Unassembled WGS sequence"/>
</dbReference>
<keyword evidence="4" id="KW-1133">Transmembrane helix</keyword>
<evidence type="ECO:0000256" key="3">
    <source>
        <dbReference type="ARBA" id="ARBA00023180"/>
    </source>
</evidence>
<accession>A0A815TXF6</accession>
<organism evidence="5 6">
    <name type="scientific">Adineta ricciae</name>
    <name type="common">Rotifer</name>
    <dbReference type="NCBI Taxonomy" id="249248"/>
    <lineage>
        <taxon>Eukaryota</taxon>
        <taxon>Metazoa</taxon>
        <taxon>Spiralia</taxon>
        <taxon>Gnathifera</taxon>
        <taxon>Rotifera</taxon>
        <taxon>Eurotatoria</taxon>
        <taxon>Bdelloidea</taxon>
        <taxon>Adinetida</taxon>
        <taxon>Adinetidae</taxon>
        <taxon>Adineta</taxon>
    </lineage>
</organism>
<dbReference type="InterPro" id="IPR028994">
    <property type="entry name" value="Integrin_alpha_N"/>
</dbReference>
<dbReference type="Gene3D" id="2.40.128.340">
    <property type="match status" value="1"/>
</dbReference>
<dbReference type="Gene3D" id="2.30.30.100">
    <property type="match status" value="3"/>
</dbReference>
<keyword evidence="4" id="KW-0472">Membrane</keyword>
<dbReference type="InterPro" id="IPR013517">
    <property type="entry name" value="FG-GAP"/>
</dbReference>